<reference evidence="2 3" key="1">
    <citation type="journal article" date="2019" name="Commun. Biol.">
        <title>The bagworm genome reveals a unique fibroin gene that provides high tensile strength.</title>
        <authorList>
            <person name="Kono N."/>
            <person name="Nakamura H."/>
            <person name="Ohtoshi R."/>
            <person name="Tomita M."/>
            <person name="Numata K."/>
            <person name="Arakawa K."/>
        </authorList>
    </citation>
    <scope>NUCLEOTIDE SEQUENCE [LARGE SCALE GENOMIC DNA]</scope>
</reference>
<proteinExistence type="predicted"/>
<protein>
    <submittedName>
        <fullName evidence="2">Uncharacterized protein</fullName>
    </submittedName>
</protein>
<organism evidence="2 3">
    <name type="scientific">Eumeta variegata</name>
    <name type="common">Bagworm moth</name>
    <name type="synonym">Eumeta japonica</name>
    <dbReference type="NCBI Taxonomy" id="151549"/>
    <lineage>
        <taxon>Eukaryota</taxon>
        <taxon>Metazoa</taxon>
        <taxon>Ecdysozoa</taxon>
        <taxon>Arthropoda</taxon>
        <taxon>Hexapoda</taxon>
        <taxon>Insecta</taxon>
        <taxon>Pterygota</taxon>
        <taxon>Neoptera</taxon>
        <taxon>Endopterygota</taxon>
        <taxon>Lepidoptera</taxon>
        <taxon>Glossata</taxon>
        <taxon>Ditrysia</taxon>
        <taxon>Tineoidea</taxon>
        <taxon>Psychidae</taxon>
        <taxon>Oiketicinae</taxon>
        <taxon>Eumeta</taxon>
    </lineage>
</organism>
<name>A0A4C1XN48_EUMVA</name>
<accession>A0A4C1XN48</accession>
<comment type="caution">
    <text evidence="2">The sequence shown here is derived from an EMBL/GenBank/DDBJ whole genome shotgun (WGS) entry which is preliminary data.</text>
</comment>
<evidence type="ECO:0000256" key="1">
    <source>
        <dbReference type="SAM" id="MobiDB-lite"/>
    </source>
</evidence>
<feature type="region of interest" description="Disordered" evidence="1">
    <location>
        <begin position="1"/>
        <end position="65"/>
    </location>
</feature>
<feature type="compositionally biased region" description="Low complexity" evidence="1">
    <location>
        <begin position="56"/>
        <end position="65"/>
    </location>
</feature>
<evidence type="ECO:0000313" key="3">
    <source>
        <dbReference type="Proteomes" id="UP000299102"/>
    </source>
</evidence>
<dbReference type="Proteomes" id="UP000299102">
    <property type="component" value="Unassembled WGS sequence"/>
</dbReference>
<dbReference type="EMBL" id="BGZK01000912">
    <property type="protein sequence ID" value="GBP64888.1"/>
    <property type="molecule type" value="Genomic_DNA"/>
</dbReference>
<sequence length="101" mass="11695">MSAVERNRYPLLTQQRLDTREPRVEGLPPGARRGSSPLPATRRSRRRSRCGGVGVGRPPRSPRQGFLIELKNHRPTQFMVTNRTDHRPIQKNYVKRRTLDV</sequence>
<keyword evidence="3" id="KW-1185">Reference proteome</keyword>
<dbReference type="AlphaFoldDB" id="A0A4C1XN48"/>
<gene>
    <name evidence="2" type="ORF">EVAR_49822_1</name>
</gene>
<evidence type="ECO:0000313" key="2">
    <source>
        <dbReference type="EMBL" id="GBP64888.1"/>
    </source>
</evidence>